<feature type="domain" description="O-methyltransferase dimerisation" evidence="5">
    <location>
        <begin position="22"/>
        <end position="97"/>
    </location>
</feature>
<dbReference type="Proteomes" id="UP000316096">
    <property type="component" value="Unassembled WGS sequence"/>
</dbReference>
<dbReference type="InterPro" id="IPR012967">
    <property type="entry name" value="COMT_dimerisation"/>
</dbReference>
<dbReference type="InterPro" id="IPR001077">
    <property type="entry name" value="COMT_C"/>
</dbReference>
<dbReference type="EMBL" id="VFOZ01000001">
    <property type="protein sequence ID" value="TQM00811.1"/>
    <property type="molecule type" value="Genomic_DNA"/>
</dbReference>
<dbReference type="InterPro" id="IPR036388">
    <property type="entry name" value="WH-like_DNA-bd_sf"/>
</dbReference>
<dbReference type="InterPro" id="IPR036390">
    <property type="entry name" value="WH_DNA-bd_sf"/>
</dbReference>
<dbReference type="PIRSF" id="PIRSF005739">
    <property type="entry name" value="O-mtase"/>
    <property type="match status" value="1"/>
</dbReference>
<dbReference type="PANTHER" id="PTHR43712">
    <property type="entry name" value="PUTATIVE (AFU_ORTHOLOGUE AFUA_4G14580)-RELATED"/>
    <property type="match status" value="1"/>
</dbReference>
<accession>A0A543CUT0</accession>
<keyword evidence="7" id="KW-1185">Reference proteome</keyword>
<dbReference type="RefSeq" id="WP_141960640.1">
    <property type="nucleotide sequence ID" value="NZ_VFOZ01000001.1"/>
</dbReference>
<sequence length="349" mass="37044">MTTTTGAVLPHSAEAPPAMQMMEMLYGSLATQMISVAAEFGIADLLADGPRPVEELAAKAGTDATALLRLLRGLTGLGVFTESSTRVFGLTPLASTLRSDVPDSMRNLARDVGGQTRHRAYTELAHSVRTGKPAFDKALGMGMWEYLKTHPDEAALFGSAMGNLAAQAHAIAFSDYDLSGTRRLVDMGGGEGYLIATILPRYPQMRAVVFDEPYVVKGADRVFAQAGVADRAEAVAGNVFTSAPPGGDAYVLSSILFSYEDVEARTILSNIRQAMDPGGKILVLEPIRPEGDISHPGKLLDVVQLALHKGGVRSEAEFAALFESAGLRIDEIRKMWPAGPTDLITAVAA</sequence>
<comment type="caution">
    <text evidence="6">The sequence shown here is derived from an EMBL/GenBank/DDBJ whole genome shotgun (WGS) entry which is preliminary data.</text>
</comment>
<dbReference type="Gene3D" id="1.10.287.1350">
    <property type="match status" value="1"/>
</dbReference>
<dbReference type="GO" id="GO:0008171">
    <property type="term" value="F:O-methyltransferase activity"/>
    <property type="evidence" value="ECO:0007669"/>
    <property type="project" value="InterPro"/>
</dbReference>
<name>A0A543CUT0_9ACTN</name>
<evidence type="ECO:0000256" key="1">
    <source>
        <dbReference type="ARBA" id="ARBA00022603"/>
    </source>
</evidence>
<dbReference type="Pfam" id="PF00891">
    <property type="entry name" value="Methyltransf_2"/>
    <property type="match status" value="1"/>
</dbReference>
<dbReference type="GO" id="GO:0032259">
    <property type="term" value="P:methylation"/>
    <property type="evidence" value="ECO:0007669"/>
    <property type="project" value="UniProtKB-KW"/>
</dbReference>
<dbReference type="CDD" id="cd02440">
    <property type="entry name" value="AdoMet_MTases"/>
    <property type="match status" value="1"/>
</dbReference>
<keyword evidence="3" id="KW-0949">S-adenosyl-L-methionine</keyword>
<feature type="domain" description="O-methyltransferase C-terminal" evidence="4">
    <location>
        <begin position="121"/>
        <end position="327"/>
    </location>
</feature>
<dbReference type="AlphaFoldDB" id="A0A543CUT0"/>
<dbReference type="PANTHER" id="PTHR43712:SF2">
    <property type="entry name" value="O-METHYLTRANSFERASE CICE"/>
    <property type="match status" value="1"/>
</dbReference>
<dbReference type="SUPFAM" id="SSF53335">
    <property type="entry name" value="S-adenosyl-L-methionine-dependent methyltransferases"/>
    <property type="match status" value="1"/>
</dbReference>
<dbReference type="PROSITE" id="PS51683">
    <property type="entry name" value="SAM_OMT_II"/>
    <property type="match status" value="1"/>
</dbReference>
<evidence type="ECO:0000259" key="4">
    <source>
        <dbReference type="Pfam" id="PF00891"/>
    </source>
</evidence>
<dbReference type="Pfam" id="PF08100">
    <property type="entry name" value="Dimerisation"/>
    <property type="match status" value="1"/>
</dbReference>
<keyword evidence="2 6" id="KW-0808">Transferase</keyword>
<gene>
    <name evidence="6" type="ORF">FB559_6534</name>
</gene>
<protein>
    <submittedName>
        <fullName evidence="6">Hydroxyneurosporene-O-methyltransferase</fullName>
    </submittedName>
</protein>
<dbReference type="InterPro" id="IPR016461">
    <property type="entry name" value="COMT-like"/>
</dbReference>
<evidence type="ECO:0000256" key="2">
    <source>
        <dbReference type="ARBA" id="ARBA00022679"/>
    </source>
</evidence>
<dbReference type="GO" id="GO:0046983">
    <property type="term" value="F:protein dimerization activity"/>
    <property type="evidence" value="ECO:0007669"/>
    <property type="project" value="InterPro"/>
</dbReference>
<organism evidence="6 7">
    <name type="scientific">Actinoallomurus bryophytorum</name>
    <dbReference type="NCBI Taxonomy" id="1490222"/>
    <lineage>
        <taxon>Bacteria</taxon>
        <taxon>Bacillati</taxon>
        <taxon>Actinomycetota</taxon>
        <taxon>Actinomycetes</taxon>
        <taxon>Streptosporangiales</taxon>
        <taxon>Thermomonosporaceae</taxon>
        <taxon>Actinoallomurus</taxon>
    </lineage>
</organism>
<reference evidence="6 7" key="1">
    <citation type="submission" date="2019-06" db="EMBL/GenBank/DDBJ databases">
        <title>Sequencing the genomes of 1000 actinobacteria strains.</title>
        <authorList>
            <person name="Klenk H.-P."/>
        </authorList>
    </citation>
    <scope>NUCLEOTIDE SEQUENCE [LARGE SCALE GENOMIC DNA]</scope>
    <source>
        <strain evidence="6 7">DSM 102200</strain>
    </source>
</reference>
<dbReference type="Gene3D" id="3.40.50.150">
    <property type="entry name" value="Vaccinia Virus protein VP39"/>
    <property type="match status" value="1"/>
</dbReference>
<evidence type="ECO:0000313" key="7">
    <source>
        <dbReference type="Proteomes" id="UP000316096"/>
    </source>
</evidence>
<dbReference type="Gene3D" id="1.10.10.10">
    <property type="entry name" value="Winged helix-like DNA-binding domain superfamily/Winged helix DNA-binding domain"/>
    <property type="match status" value="1"/>
</dbReference>
<dbReference type="SUPFAM" id="SSF46785">
    <property type="entry name" value="Winged helix' DNA-binding domain"/>
    <property type="match status" value="1"/>
</dbReference>
<proteinExistence type="predicted"/>
<evidence type="ECO:0000256" key="3">
    <source>
        <dbReference type="ARBA" id="ARBA00022691"/>
    </source>
</evidence>
<keyword evidence="1 6" id="KW-0489">Methyltransferase</keyword>
<evidence type="ECO:0000313" key="6">
    <source>
        <dbReference type="EMBL" id="TQM00811.1"/>
    </source>
</evidence>
<dbReference type="InterPro" id="IPR029063">
    <property type="entry name" value="SAM-dependent_MTases_sf"/>
</dbReference>
<evidence type="ECO:0000259" key="5">
    <source>
        <dbReference type="Pfam" id="PF08100"/>
    </source>
</evidence>
<dbReference type="OrthoDB" id="4145676at2"/>